<dbReference type="AlphaFoldDB" id="A0A833CB48"/>
<dbReference type="GeneID" id="83054951"/>
<protein>
    <recommendedName>
        <fullName evidence="3">RHS repeat protein</fullName>
    </recommendedName>
</protein>
<proteinExistence type="predicted"/>
<evidence type="ECO:0000313" key="2">
    <source>
        <dbReference type="Proteomes" id="UP000434554"/>
    </source>
</evidence>
<sequence>MEANKLGFIYEKEKPEVLTALEIRDHNGTPINNRWGFSRVTYEYDNAGHVITTKALNKNGELDGNAPKSSLYDISDTNTLTLLTSNIKQGLFTSGPEIRYTYDDKHRGPVKIGFFGIDGLPTTLESGLRGVAAFNITYDENDNITSLKLIGTNGLSISPDTDRKSEPDEIKMEYDNKANIIKISFFKNGEPIPRSYRYQREDETAVASISFQFDEQRHVTEVRYFDKNGAPTYRTTRRGNLQYYGVKFNFVDNKYVPTYYLDSQGNEL</sequence>
<accession>A0A833CB48</accession>
<gene>
    <name evidence="1" type="ORF">F8R14_04440</name>
</gene>
<reference evidence="1 2" key="1">
    <citation type="submission" date="2019-09" db="EMBL/GenBank/DDBJ databases">
        <title>Draft genome sequence of 3 type strains from the CCUG.</title>
        <authorList>
            <person name="Pineiro-Iglesias B."/>
            <person name="Tunovic T."/>
            <person name="Unosson C."/>
            <person name="Inganas E."/>
            <person name="Ohlen M."/>
            <person name="Cardew S."/>
            <person name="Jensie-Markopoulos S."/>
            <person name="Salva-Serra F."/>
            <person name="Jaen-Luchoro D."/>
            <person name="Karlsson R."/>
            <person name="Svensson-Stadler L."/>
            <person name="Chun J."/>
            <person name="Moore E."/>
        </authorList>
    </citation>
    <scope>NUCLEOTIDE SEQUENCE [LARGE SCALE GENOMIC DNA]</scope>
    <source>
        <strain evidence="1 2">CCUG 65427</strain>
    </source>
</reference>
<dbReference type="EMBL" id="WBKH01000004">
    <property type="protein sequence ID" value="KAB1478957.1"/>
    <property type="molecule type" value="Genomic_DNA"/>
</dbReference>
<dbReference type="Proteomes" id="UP000434554">
    <property type="component" value="Unassembled WGS sequence"/>
</dbReference>
<evidence type="ECO:0008006" key="3">
    <source>
        <dbReference type="Google" id="ProtNLM"/>
    </source>
</evidence>
<comment type="caution">
    <text evidence="1">The sequence shown here is derived from an EMBL/GenBank/DDBJ whole genome shotgun (WGS) entry which is preliminary data.</text>
</comment>
<dbReference type="RefSeq" id="WP_006556869.1">
    <property type="nucleotide sequence ID" value="NZ_CAUBPY010000003.1"/>
</dbReference>
<name>A0A833CB48_9FIRM</name>
<evidence type="ECO:0000313" key="1">
    <source>
        <dbReference type="EMBL" id="KAB1478957.1"/>
    </source>
</evidence>
<organism evidence="1 2">
    <name type="scientific">Veillonella seminalis</name>
    <dbReference type="NCBI Taxonomy" id="1502943"/>
    <lineage>
        <taxon>Bacteria</taxon>
        <taxon>Bacillati</taxon>
        <taxon>Bacillota</taxon>
        <taxon>Negativicutes</taxon>
        <taxon>Veillonellales</taxon>
        <taxon>Veillonellaceae</taxon>
        <taxon>Veillonella</taxon>
    </lineage>
</organism>